<dbReference type="Pfam" id="PF11905">
    <property type="entry name" value="DUF3425"/>
    <property type="match status" value="1"/>
</dbReference>
<proteinExistence type="predicted"/>
<name>S3DU90_GLAL2</name>
<dbReference type="RefSeq" id="XP_008084097.1">
    <property type="nucleotide sequence ID" value="XM_008085906.1"/>
</dbReference>
<dbReference type="GeneID" id="19460206"/>
<dbReference type="InterPro" id="IPR021833">
    <property type="entry name" value="DUF3425"/>
</dbReference>
<dbReference type="KEGG" id="glz:GLAREA_01148"/>
<dbReference type="PANTHER" id="PTHR38116:SF1">
    <property type="entry name" value="BZIP DOMAIN-CONTAINING PROTEIN"/>
    <property type="match status" value="1"/>
</dbReference>
<dbReference type="EMBL" id="KE145367">
    <property type="protein sequence ID" value="EPE29988.1"/>
    <property type="molecule type" value="Genomic_DNA"/>
</dbReference>
<dbReference type="PANTHER" id="PTHR38116">
    <property type="entry name" value="CHROMOSOME 7, WHOLE GENOME SHOTGUN SEQUENCE"/>
    <property type="match status" value="1"/>
</dbReference>
<organism evidence="1 2">
    <name type="scientific">Glarea lozoyensis (strain ATCC 20868 / MF5171)</name>
    <dbReference type="NCBI Taxonomy" id="1116229"/>
    <lineage>
        <taxon>Eukaryota</taxon>
        <taxon>Fungi</taxon>
        <taxon>Dikarya</taxon>
        <taxon>Ascomycota</taxon>
        <taxon>Pezizomycotina</taxon>
        <taxon>Leotiomycetes</taxon>
        <taxon>Helotiales</taxon>
        <taxon>Helotiaceae</taxon>
        <taxon>Glarea</taxon>
    </lineage>
</organism>
<dbReference type="AlphaFoldDB" id="S3DU90"/>
<keyword evidence="2" id="KW-1185">Reference proteome</keyword>
<evidence type="ECO:0008006" key="3">
    <source>
        <dbReference type="Google" id="ProtNLM"/>
    </source>
</evidence>
<protein>
    <recommendedName>
        <fullName evidence="3">BZIP domain-containing protein</fullName>
    </recommendedName>
</protein>
<evidence type="ECO:0000313" key="1">
    <source>
        <dbReference type="EMBL" id="EPE29988.1"/>
    </source>
</evidence>
<dbReference type="HOGENOM" id="CLU_520785_0_0_1"/>
<dbReference type="Proteomes" id="UP000016922">
    <property type="component" value="Unassembled WGS sequence"/>
</dbReference>
<gene>
    <name evidence="1" type="ORF">GLAREA_01148</name>
</gene>
<accession>S3DU90</accession>
<evidence type="ECO:0000313" key="2">
    <source>
        <dbReference type="Proteomes" id="UP000016922"/>
    </source>
</evidence>
<dbReference type="eggNOG" id="ENOG502S6JE">
    <property type="taxonomic scope" value="Eukaryota"/>
</dbReference>
<dbReference type="OrthoDB" id="2245989at2759"/>
<reference evidence="1 2" key="1">
    <citation type="journal article" date="2013" name="BMC Genomics">
        <title>Genomics-driven discovery of the pneumocandin biosynthetic gene cluster in the fungus Glarea lozoyensis.</title>
        <authorList>
            <person name="Chen L."/>
            <person name="Yue Q."/>
            <person name="Zhang X."/>
            <person name="Xiang M."/>
            <person name="Wang C."/>
            <person name="Li S."/>
            <person name="Che Y."/>
            <person name="Ortiz-Lopez F.J."/>
            <person name="Bills G.F."/>
            <person name="Liu X."/>
            <person name="An Z."/>
        </authorList>
    </citation>
    <scope>NUCLEOTIDE SEQUENCE [LARGE SCALE GENOMIC DNA]</scope>
    <source>
        <strain evidence="2">ATCC 20868 / MF5171</strain>
    </source>
</reference>
<sequence>MTDSSPKDGLQIILQTMRHQSDVQKAGEDWAGVTRTDQRRMLQNRLNQRAYRRKRREKNCSESILAASTCTTTPPEELQSEQNAEYRVATQLQLVQQITSQAYEEYLGHNIRPERLISVLQLNVFDALTGNAAALGLGMLWLVCDAVSPLGQYGFCLAEHSSSQTAMCPKSLIPTASQTSAHHHPWVDVLPWPELRDKILLLSANELIDEDELWYDMVEFDTKKSYDNASLIVWGNPWDPRGWEVSTGFLRKWGWLIKCCPEILDATNYWRARREAFTTRMKRLAWTMVLMKPQQPHLLNMISQETKTNFLPSDVRTFTKIVCSGDADVRPNTHRTGQWYSPPLDYGRLNLVIALKLRITGNPRRFTAVEDIFASEGREAIKYKSKVAMSTQQQSLKDWVTELNDTMFIQPDDEIALKTVHEHVAPSLVVKINHAVYTYDQFLPGLQYARNSATSIQDSFDVILDCEDPEKGDGVVAVLSKWTTKEKASGKETTKTNVILWEVKVVDGKRKLTGQTEVEVEGK</sequence>